<evidence type="ECO:0000256" key="2">
    <source>
        <dbReference type="ARBA" id="ARBA00022475"/>
    </source>
</evidence>
<feature type="transmembrane region" description="Helical" evidence="6">
    <location>
        <begin position="262"/>
        <end position="284"/>
    </location>
</feature>
<feature type="transmembrane region" description="Helical" evidence="6">
    <location>
        <begin position="169"/>
        <end position="191"/>
    </location>
</feature>
<feature type="transmembrane region" description="Helical" evidence="6">
    <location>
        <begin position="339"/>
        <end position="360"/>
    </location>
</feature>
<proteinExistence type="predicted"/>
<dbReference type="PANTHER" id="PTHR39087:SF2">
    <property type="entry name" value="UPF0104 MEMBRANE PROTEIN MJ1595"/>
    <property type="match status" value="1"/>
</dbReference>
<keyword evidence="4 6" id="KW-1133">Transmembrane helix</keyword>
<feature type="transmembrane region" description="Helical" evidence="6">
    <location>
        <begin position="18"/>
        <end position="35"/>
    </location>
</feature>
<dbReference type="GO" id="GO:0005886">
    <property type="term" value="C:plasma membrane"/>
    <property type="evidence" value="ECO:0007669"/>
    <property type="project" value="UniProtKB-SubCell"/>
</dbReference>
<dbReference type="EMBL" id="VUOB01000001">
    <property type="protein sequence ID" value="KAA2267060.1"/>
    <property type="molecule type" value="Genomic_DNA"/>
</dbReference>
<organism evidence="7 8">
    <name type="scientific">Solihabitans fulvus</name>
    <dbReference type="NCBI Taxonomy" id="1892852"/>
    <lineage>
        <taxon>Bacteria</taxon>
        <taxon>Bacillati</taxon>
        <taxon>Actinomycetota</taxon>
        <taxon>Actinomycetes</taxon>
        <taxon>Pseudonocardiales</taxon>
        <taxon>Pseudonocardiaceae</taxon>
        <taxon>Solihabitans</taxon>
    </lineage>
</organism>
<dbReference type="AlphaFoldDB" id="A0A5B2XVQ1"/>
<evidence type="ECO:0000256" key="5">
    <source>
        <dbReference type="ARBA" id="ARBA00023136"/>
    </source>
</evidence>
<dbReference type="RefSeq" id="WP_149847369.1">
    <property type="nucleotide sequence ID" value="NZ_VUOB01000001.1"/>
</dbReference>
<evidence type="ECO:0000313" key="8">
    <source>
        <dbReference type="Proteomes" id="UP000323454"/>
    </source>
</evidence>
<keyword evidence="8" id="KW-1185">Reference proteome</keyword>
<evidence type="ECO:0000256" key="4">
    <source>
        <dbReference type="ARBA" id="ARBA00022989"/>
    </source>
</evidence>
<feature type="transmembrane region" description="Helical" evidence="6">
    <location>
        <begin position="129"/>
        <end position="157"/>
    </location>
</feature>
<gene>
    <name evidence="7" type="ORF">F0L68_00560</name>
</gene>
<dbReference type="PANTHER" id="PTHR39087">
    <property type="entry name" value="UPF0104 MEMBRANE PROTEIN MJ1595"/>
    <property type="match status" value="1"/>
</dbReference>
<protein>
    <submittedName>
        <fullName evidence="7">Flippase-like domain-containing protein</fullName>
    </submittedName>
</protein>
<evidence type="ECO:0000313" key="7">
    <source>
        <dbReference type="EMBL" id="KAA2267060.1"/>
    </source>
</evidence>
<comment type="caution">
    <text evidence="7">The sequence shown here is derived from an EMBL/GenBank/DDBJ whole genome shotgun (WGS) entry which is preliminary data.</text>
</comment>
<feature type="transmembrane region" description="Helical" evidence="6">
    <location>
        <begin position="55"/>
        <end position="72"/>
    </location>
</feature>
<accession>A0A5B2XVQ1</accession>
<name>A0A5B2XVQ1_9PSEU</name>
<evidence type="ECO:0000256" key="1">
    <source>
        <dbReference type="ARBA" id="ARBA00004651"/>
    </source>
</evidence>
<sequence length="374" mass="40041">MTSDENQVNGGVAAPRQWRRLLISAVVLVAAVLVLRDKLPDPGDVITAVRSANPLWLVVALLAEGFSLRMFARQQMWLLRGFGVSVSIWRALAVTYSRSAISITMPAGSAVSAGFAYKTFRRWGASPEVAGTVMILSGLLSFAGLALLFLFGFLITLSTEPTHTWHTHPAMSVVAGVALVALLGLAGWGAVRRRRPHRVLPAWKPGTARTDDGPADVPVADGVGDAEVDGPKWRRAVLGWIATGRGALRAAGSLPWRYRRGALLFAMANWLTDLCCLAAVAQAVHLPLSFFELGTVYVVVQLVRQVPVTPGGMGVIEASLLTSLLAAGAGQAPAAAAVIGYRLFSCWLIIPVGLFAWAMLRRWARRAEPDPIEP</sequence>
<evidence type="ECO:0000256" key="6">
    <source>
        <dbReference type="SAM" id="Phobius"/>
    </source>
</evidence>
<keyword evidence="5 6" id="KW-0472">Membrane</keyword>
<comment type="subcellular location">
    <subcellularLocation>
        <location evidence="1">Cell membrane</location>
        <topology evidence="1">Multi-pass membrane protein</topology>
    </subcellularLocation>
</comment>
<reference evidence="7 8" key="2">
    <citation type="submission" date="2019-09" db="EMBL/GenBank/DDBJ databases">
        <authorList>
            <person name="Jin C."/>
        </authorList>
    </citation>
    <scope>NUCLEOTIDE SEQUENCE [LARGE SCALE GENOMIC DNA]</scope>
    <source>
        <strain evidence="7 8">AN110305</strain>
    </source>
</reference>
<evidence type="ECO:0000256" key="3">
    <source>
        <dbReference type="ARBA" id="ARBA00022692"/>
    </source>
</evidence>
<dbReference type="Proteomes" id="UP000323454">
    <property type="component" value="Unassembled WGS sequence"/>
</dbReference>
<dbReference type="Pfam" id="PF03706">
    <property type="entry name" value="LPG_synthase_TM"/>
    <property type="match status" value="1"/>
</dbReference>
<keyword evidence="3 6" id="KW-0812">Transmembrane</keyword>
<dbReference type="InterPro" id="IPR022791">
    <property type="entry name" value="L-PG_synthase/AglD"/>
</dbReference>
<reference evidence="7 8" key="1">
    <citation type="submission" date="2019-09" db="EMBL/GenBank/DDBJ databases">
        <title>Goodfellowia gen. nov., a new genus of the Pseudonocardineae related to Actinoalloteichus, containing Goodfellowia coeruleoviolacea gen. nov., comb. nov. gen. nov., comb. nov.</title>
        <authorList>
            <person name="Labeda D."/>
        </authorList>
    </citation>
    <scope>NUCLEOTIDE SEQUENCE [LARGE SCALE GENOMIC DNA]</scope>
    <source>
        <strain evidence="7 8">AN110305</strain>
    </source>
</reference>
<keyword evidence="2" id="KW-1003">Cell membrane</keyword>
<dbReference type="OrthoDB" id="3616971at2"/>